<protein>
    <submittedName>
        <fullName evidence="1">Uncharacterized protein</fullName>
    </submittedName>
</protein>
<reference evidence="1 2" key="1">
    <citation type="journal article" date="2014" name="Genome Announc.">
        <title>Draft Genome Sequences of Two Isolates of the Roseobacter Group, Sulfitobacter sp. Strains 3SOLIMAR09 and 1FIGIMAR09, from Harbors of Mallorca Island (Mediterranean Sea).</title>
        <authorList>
            <person name="Mas-Llado M."/>
            <person name="Pina-Villalonga J.M."/>
            <person name="Brunet-Galmes I."/>
            <person name="Nogales B."/>
            <person name="Bosch R."/>
        </authorList>
    </citation>
    <scope>NUCLEOTIDE SEQUENCE [LARGE SCALE GENOMIC DNA]</scope>
    <source>
        <strain evidence="1 2">1FIGIMAR09</strain>
    </source>
</reference>
<name>A0A061STR5_9RHOB</name>
<dbReference type="EMBL" id="JEMU01000003">
    <property type="protein sequence ID" value="KAJ04282.1"/>
    <property type="molecule type" value="Genomic_DNA"/>
</dbReference>
<dbReference type="RefSeq" id="WP_037905822.1">
    <property type="nucleotide sequence ID" value="NZ_JEMU01000003.1"/>
</dbReference>
<keyword evidence="2" id="KW-1185">Reference proteome</keyword>
<comment type="caution">
    <text evidence="1">The sequence shown here is derived from an EMBL/GenBank/DDBJ whole genome shotgun (WGS) entry which is preliminary data.</text>
</comment>
<dbReference type="Proteomes" id="UP000027337">
    <property type="component" value="Unassembled WGS sequence"/>
</dbReference>
<proteinExistence type="predicted"/>
<accession>A0A061STR5</accession>
<sequence>MCGFPSIFGWFTGIEQGDMIRLQFGFCLVFSLATPYSVMAQDLTSPLPLPIEVDLSGADQERNAIDKEWFSNDDAIVLDKYGWFDAVSLGLRGAIDPDVFAKIKLVSVVDVSEAVANGRSDAIWAAMHSAAESNIEGAIETDLHVATGFGLAISAESSTEKNSYLVDEVFCNGTSCRTSNGAALAKFQDITAGALIVKKQRKSLEEFGGVTYKVDSDFGIRFDF</sequence>
<organism evidence="1 2">
    <name type="scientific">Sulfitobacter mediterraneus</name>
    <dbReference type="NCBI Taxonomy" id="83219"/>
    <lineage>
        <taxon>Bacteria</taxon>
        <taxon>Pseudomonadati</taxon>
        <taxon>Pseudomonadota</taxon>
        <taxon>Alphaproteobacteria</taxon>
        <taxon>Rhodobacterales</taxon>
        <taxon>Roseobacteraceae</taxon>
        <taxon>Sulfitobacter</taxon>
    </lineage>
</organism>
<evidence type="ECO:0000313" key="1">
    <source>
        <dbReference type="EMBL" id="KAJ04282.1"/>
    </source>
</evidence>
<gene>
    <name evidence="1" type="ORF">PM02_04790</name>
</gene>
<evidence type="ECO:0000313" key="2">
    <source>
        <dbReference type="Proteomes" id="UP000027337"/>
    </source>
</evidence>
<dbReference type="AlphaFoldDB" id="A0A061STR5"/>